<feature type="region of interest" description="Disordered" evidence="1">
    <location>
        <begin position="124"/>
        <end position="149"/>
    </location>
</feature>
<evidence type="ECO:0000313" key="3">
    <source>
        <dbReference type="Proteomes" id="UP000324897"/>
    </source>
</evidence>
<comment type="caution">
    <text evidence="2">The sequence shown here is derived from an EMBL/GenBank/DDBJ whole genome shotgun (WGS) entry which is preliminary data.</text>
</comment>
<reference evidence="2 3" key="1">
    <citation type="journal article" date="2019" name="Sci. Rep.">
        <title>A high-quality genome of Eragrostis curvula grass provides insights into Poaceae evolution and supports new strategies to enhance forage quality.</title>
        <authorList>
            <person name="Carballo J."/>
            <person name="Santos B.A.C.M."/>
            <person name="Zappacosta D."/>
            <person name="Garbus I."/>
            <person name="Selva J.P."/>
            <person name="Gallo C.A."/>
            <person name="Diaz A."/>
            <person name="Albertini E."/>
            <person name="Caccamo M."/>
            <person name="Echenique V."/>
        </authorList>
    </citation>
    <scope>NUCLEOTIDE SEQUENCE [LARGE SCALE GENOMIC DNA]</scope>
    <source>
        <strain evidence="3">cv. Victoria</strain>
        <tissue evidence="2">Leaf</tissue>
    </source>
</reference>
<protein>
    <submittedName>
        <fullName evidence="2">Uncharacterized protein</fullName>
    </submittedName>
</protein>
<keyword evidence="3" id="KW-1185">Reference proteome</keyword>
<evidence type="ECO:0000313" key="2">
    <source>
        <dbReference type="EMBL" id="TVU49641.1"/>
    </source>
</evidence>
<evidence type="ECO:0000256" key="1">
    <source>
        <dbReference type="SAM" id="MobiDB-lite"/>
    </source>
</evidence>
<dbReference type="AlphaFoldDB" id="A0A5J9WNF7"/>
<proteinExistence type="predicted"/>
<name>A0A5J9WNF7_9POAL</name>
<accession>A0A5J9WNF7</accession>
<dbReference type="EMBL" id="RWGY01000002">
    <property type="protein sequence ID" value="TVU49641.1"/>
    <property type="molecule type" value="Genomic_DNA"/>
</dbReference>
<sequence length="181" mass="18993">MVFSSLPIFLDPPNWGQASSPRCWLTAPAPTRRRALRRAAARLPRAPPAAAAAALEASLEGYHHHGYLPLQMPTPHQFLHHQGGLLHGGYHFADGDGGLFADGFPRGVASGLLAQLAAVKMEEHNNNNSGGGNGGAAAHEQSSYWPGNGGGGNGWPAEFLSGFSSSSSGNALECEKQQVNY</sequence>
<dbReference type="Gramene" id="TVU49641">
    <property type="protein sequence ID" value="TVU49641"/>
    <property type="gene ID" value="EJB05_00961"/>
</dbReference>
<organism evidence="2 3">
    <name type="scientific">Eragrostis curvula</name>
    <name type="common">weeping love grass</name>
    <dbReference type="NCBI Taxonomy" id="38414"/>
    <lineage>
        <taxon>Eukaryota</taxon>
        <taxon>Viridiplantae</taxon>
        <taxon>Streptophyta</taxon>
        <taxon>Embryophyta</taxon>
        <taxon>Tracheophyta</taxon>
        <taxon>Spermatophyta</taxon>
        <taxon>Magnoliopsida</taxon>
        <taxon>Liliopsida</taxon>
        <taxon>Poales</taxon>
        <taxon>Poaceae</taxon>
        <taxon>PACMAD clade</taxon>
        <taxon>Chloridoideae</taxon>
        <taxon>Eragrostideae</taxon>
        <taxon>Eragrostidinae</taxon>
        <taxon>Eragrostis</taxon>
    </lineage>
</organism>
<dbReference type="Proteomes" id="UP000324897">
    <property type="component" value="Chromosome 6"/>
</dbReference>
<gene>
    <name evidence="2" type="ORF">EJB05_00961</name>
</gene>